<dbReference type="InterPro" id="IPR038492">
    <property type="entry name" value="GBBH-like_N_sf"/>
</dbReference>
<dbReference type="Proteomes" id="UP000765509">
    <property type="component" value="Unassembled WGS sequence"/>
</dbReference>
<comment type="cofactor">
    <cofactor evidence="1">
        <name>Fe(2+)</name>
        <dbReference type="ChEBI" id="CHEBI:29033"/>
    </cofactor>
</comment>
<evidence type="ECO:0000256" key="7">
    <source>
        <dbReference type="SAM" id="MobiDB-lite"/>
    </source>
</evidence>
<dbReference type="Gene3D" id="3.30.2020.30">
    <property type="match status" value="1"/>
</dbReference>
<dbReference type="GO" id="GO:0045329">
    <property type="term" value="P:carnitine biosynthetic process"/>
    <property type="evidence" value="ECO:0007669"/>
    <property type="project" value="TreeGrafter"/>
</dbReference>
<evidence type="ECO:0000313" key="10">
    <source>
        <dbReference type="Proteomes" id="UP000765509"/>
    </source>
</evidence>
<dbReference type="GO" id="GO:0005739">
    <property type="term" value="C:mitochondrion"/>
    <property type="evidence" value="ECO:0007669"/>
    <property type="project" value="TreeGrafter"/>
</dbReference>
<dbReference type="PANTHER" id="PTHR10696:SF25">
    <property type="entry name" value="OXIDOREDUCTASE AIM17-RELATED"/>
    <property type="match status" value="1"/>
</dbReference>
<evidence type="ECO:0000256" key="3">
    <source>
        <dbReference type="ARBA" id="ARBA00022723"/>
    </source>
</evidence>
<comment type="similarity">
    <text evidence="2">Belongs to the gamma-BBH/TMLD family.</text>
</comment>
<evidence type="ECO:0000256" key="2">
    <source>
        <dbReference type="ARBA" id="ARBA00008654"/>
    </source>
</evidence>
<dbReference type="EMBL" id="AVOT02004870">
    <property type="protein sequence ID" value="MBW0477604.1"/>
    <property type="molecule type" value="Genomic_DNA"/>
</dbReference>
<dbReference type="InterPro" id="IPR050411">
    <property type="entry name" value="AlphaKG_dependent_hydroxylases"/>
</dbReference>
<reference evidence="9" key="1">
    <citation type="submission" date="2021-03" db="EMBL/GenBank/DDBJ databases">
        <title>Draft genome sequence of rust myrtle Austropuccinia psidii MF-1, a brazilian biotype.</title>
        <authorList>
            <person name="Quecine M.C."/>
            <person name="Pachon D.M.R."/>
            <person name="Bonatelli M.L."/>
            <person name="Correr F.H."/>
            <person name="Franceschini L.M."/>
            <person name="Leite T.F."/>
            <person name="Margarido G.R.A."/>
            <person name="Almeida C.A."/>
            <person name="Ferrarezi J.A."/>
            <person name="Labate C.A."/>
        </authorList>
    </citation>
    <scope>NUCLEOTIDE SEQUENCE</scope>
    <source>
        <strain evidence="9">MF-1</strain>
    </source>
</reference>
<evidence type="ECO:0000256" key="6">
    <source>
        <dbReference type="ARBA" id="ARBA00023004"/>
    </source>
</evidence>
<dbReference type="AlphaFoldDB" id="A0A9Q3C5I4"/>
<evidence type="ECO:0000256" key="4">
    <source>
        <dbReference type="ARBA" id="ARBA00022964"/>
    </source>
</evidence>
<organism evidence="9 10">
    <name type="scientific">Austropuccinia psidii MF-1</name>
    <dbReference type="NCBI Taxonomy" id="1389203"/>
    <lineage>
        <taxon>Eukaryota</taxon>
        <taxon>Fungi</taxon>
        <taxon>Dikarya</taxon>
        <taxon>Basidiomycota</taxon>
        <taxon>Pucciniomycotina</taxon>
        <taxon>Pucciniomycetes</taxon>
        <taxon>Pucciniales</taxon>
        <taxon>Sphaerophragmiaceae</taxon>
        <taxon>Austropuccinia</taxon>
    </lineage>
</organism>
<keyword evidence="10" id="KW-1185">Reference proteome</keyword>
<comment type="caution">
    <text evidence="9">The sequence shown here is derived from an EMBL/GenBank/DDBJ whole genome shotgun (WGS) entry which is preliminary data.</text>
</comment>
<keyword evidence="5" id="KW-0560">Oxidoreductase</keyword>
<dbReference type="SUPFAM" id="SSF51197">
    <property type="entry name" value="Clavaminate synthase-like"/>
    <property type="match status" value="1"/>
</dbReference>
<keyword evidence="4" id="KW-0223">Dioxygenase</keyword>
<dbReference type="InterPro" id="IPR003819">
    <property type="entry name" value="TauD/TfdA-like"/>
</dbReference>
<dbReference type="InterPro" id="IPR042098">
    <property type="entry name" value="TauD-like_sf"/>
</dbReference>
<sequence>MLKNFNFIQQKFIFCRSYVSCSNPFKANIIKGPIHPLAPPINQIQSQSKDNTSSLNPHPTISSSFDPSSSILADHQSSIKIDHINHLNQQINLTHNLDLSLTISSNSLKIFNLNLPYLWLRDSCQSENSVDPLTKQKLFKSSDIPLRIHPIKTCLSKNPKTQQIELTIHWSHNLPQRSSNSSLTLRQPQTSTFELSFLENAVNPKQWERYRHKSQTLQQNLWFEPNTTSQTNLIEYSKTENDLFIDYHQFLSDKILQQKALMKLNRYGLIFFDKLGTDEFELKKLIQTLGVETRRTFYGDFWDVKSEGKDAKNIANTSMELDLHMDLVHFQNPPRFQLLHCLKNQVLGGASAFVDTYSVLSFLLLDSPELFCTLASELVPFEYINNQHHTYFCHPTVQLRSGVTPQSITKSPNRLLESIVAVNYSPPFQGPLIPGGRLSDLIKGLEAFDKLCKRPEMRFEHQLKEGQCVAFDNRRILHARTAFKALENSTLNDGGSSGIRRWLKGAYVEGDSVWDRLRVLYATQVFSNK</sequence>
<protein>
    <recommendedName>
        <fullName evidence="8">TauD/TfdA-like domain-containing protein</fullName>
    </recommendedName>
</protein>
<dbReference type="Pfam" id="PF02668">
    <property type="entry name" value="TauD"/>
    <property type="match status" value="1"/>
</dbReference>
<dbReference type="PANTHER" id="PTHR10696">
    <property type="entry name" value="GAMMA-BUTYROBETAINE HYDROXYLASE-RELATED"/>
    <property type="match status" value="1"/>
</dbReference>
<keyword evidence="6" id="KW-0408">Iron</keyword>
<dbReference type="GO" id="GO:0051213">
    <property type="term" value="F:dioxygenase activity"/>
    <property type="evidence" value="ECO:0007669"/>
    <property type="project" value="UniProtKB-KW"/>
</dbReference>
<name>A0A9Q3C5I4_9BASI</name>
<evidence type="ECO:0000256" key="1">
    <source>
        <dbReference type="ARBA" id="ARBA00001954"/>
    </source>
</evidence>
<dbReference type="GO" id="GO:0046872">
    <property type="term" value="F:metal ion binding"/>
    <property type="evidence" value="ECO:0007669"/>
    <property type="project" value="UniProtKB-KW"/>
</dbReference>
<evidence type="ECO:0000313" key="9">
    <source>
        <dbReference type="EMBL" id="MBW0477604.1"/>
    </source>
</evidence>
<gene>
    <name evidence="9" type="ORF">O181_017319</name>
</gene>
<proteinExistence type="inferred from homology"/>
<feature type="domain" description="TauD/TfdA-like" evidence="8">
    <location>
        <begin position="246"/>
        <end position="507"/>
    </location>
</feature>
<accession>A0A9Q3C5I4</accession>
<evidence type="ECO:0000256" key="5">
    <source>
        <dbReference type="ARBA" id="ARBA00023002"/>
    </source>
</evidence>
<feature type="region of interest" description="Disordered" evidence="7">
    <location>
        <begin position="40"/>
        <end position="68"/>
    </location>
</feature>
<feature type="compositionally biased region" description="Polar residues" evidence="7">
    <location>
        <begin position="42"/>
        <end position="61"/>
    </location>
</feature>
<keyword evidence="3" id="KW-0479">Metal-binding</keyword>
<dbReference type="Gene3D" id="3.60.130.10">
    <property type="entry name" value="Clavaminate synthase-like"/>
    <property type="match status" value="1"/>
</dbReference>
<dbReference type="OrthoDB" id="406634at2759"/>
<evidence type="ECO:0000259" key="8">
    <source>
        <dbReference type="Pfam" id="PF02668"/>
    </source>
</evidence>